<reference evidence="7 10" key="2">
    <citation type="journal article" date="2012" name="J. Bacteriol.">
        <title>Complete Genome Sequence of Helicobacter cinaedi Type Strain ATCC BAA-847.</title>
        <authorList>
            <person name="Miyoshi-Akiyama T."/>
            <person name="Takeshita N."/>
            <person name="Ohmagari N."/>
            <person name="Kirikae T."/>
        </authorList>
    </citation>
    <scope>NUCLEOTIDE SEQUENCE [LARGE SCALE GENOMIC DNA]</scope>
    <source>
        <strain evidence="7 10">ATCC BAA-847</strain>
    </source>
</reference>
<dbReference type="KEGG" id="hcb:HCBAA847_1230"/>
<organism evidence="7 10">
    <name type="scientific">Helicobacter cinaedi CCUG 18818 = ATCC BAA-847</name>
    <dbReference type="NCBI Taxonomy" id="537971"/>
    <lineage>
        <taxon>Bacteria</taxon>
        <taxon>Pseudomonadati</taxon>
        <taxon>Campylobacterota</taxon>
        <taxon>Epsilonproteobacteria</taxon>
        <taxon>Campylobacterales</taxon>
        <taxon>Helicobacteraceae</taxon>
        <taxon>Helicobacter</taxon>
    </lineage>
</organism>
<dbReference type="CDD" id="cd21109">
    <property type="entry name" value="SPASM"/>
    <property type="match status" value="1"/>
</dbReference>
<dbReference type="PANTHER" id="PTHR11228:SF35">
    <property type="entry name" value="MOLYBDENUM COFACTOR BIOSYNTHESIS PROTEIN A-RELATED"/>
    <property type="match status" value="1"/>
</dbReference>
<comment type="cofactor">
    <cofactor evidence="1">
        <name>[4Fe-4S] cluster</name>
        <dbReference type="ChEBI" id="CHEBI:49883"/>
    </cofactor>
</comment>
<reference evidence="9" key="4">
    <citation type="journal article" date="2014" name="Genome Announc.">
        <title>Draft genome sequences of six enterohepatic helicobacter species isolated from humans and one from rhesus macaques.</title>
        <authorList>
            <person name="Shen Z."/>
            <person name="Sheh A."/>
            <person name="Young S.K."/>
            <person name="Abouelliel A."/>
            <person name="Ward D.V."/>
            <person name="Earl A.M."/>
            <person name="Fox J.G."/>
        </authorList>
    </citation>
    <scope>NUCLEOTIDE SEQUENCE [LARGE SCALE GENOMIC DNA]</scope>
    <source>
        <strain evidence="9">CCUG 18818</strain>
    </source>
</reference>
<protein>
    <submittedName>
        <fullName evidence="8">Radical SAM domain protein</fullName>
    </submittedName>
    <submittedName>
        <fullName evidence="7">Radical SAM domain-containing protein</fullName>
    </submittedName>
</protein>
<dbReference type="InterPro" id="IPR013785">
    <property type="entry name" value="Aldolase_TIM"/>
</dbReference>
<reference evidence="7" key="3">
    <citation type="submission" date="2012-07" db="EMBL/GenBank/DDBJ databases">
        <authorList>
            <person name="Akiyama T."/>
            <person name="Takeshita N."/>
            <person name="Ohmagari N."/>
            <person name="Kirikae T."/>
        </authorList>
    </citation>
    <scope>NUCLEOTIDE SEQUENCE</scope>
    <source>
        <strain evidence="7">ATCC BAA-847</strain>
    </source>
</reference>
<dbReference type="Proteomes" id="UP000005755">
    <property type="component" value="Unassembled WGS sequence"/>
</dbReference>
<dbReference type="GO" id="GO:0003824">
    <property type="term" value="F:catalytic activity"/>
    <property type="evidence" value="ECO:0007669"/>
    <property type="project" value="InterPro"/>
</dbReference>
<dbReference type="Proteomes" id="UP000006036">
    <property type="component" value="Chromosome 1"/>
</dbReference>
<dbReference type="InterPro" id="IPR058240">
    <property type="entry name" value="rSAM_sf"/>
</dbReference>
<evidence type="ECO:0000259" key="6">
    <source>
        <dbReference type="PROSITE" id="PS51918"/>
    </source>
</evidence>
<evidence type="ECO:0000313" key="10">
    <source>
        <dbReference type="Proteomes" id="UP000006036"/>
    </source>
</evidence>
<dbReference type="RefSeq" id="WP_002956889.1">
    <property type="nucleotide sequence ID" value="NC_020555.1"/>
</dbReference>
<gene>
    <name evidence="7" type="ORF">HCBAA847_1230</name>
    <name evidence="8" type="ORF">HCCG_01555</name>
</gene>
<dbReference type="EMBL" id="AP012492">
    <property type="protein sequence ID" value="BAM32464.1"/>
    <property type="molecule type" value="Genomic_DNA"/>
</dbReference>
<keyword evidence="9" id="KW-1185">Reference proteome</keyword>
<keyword evidence="3" id="KW-0479">Metal-binding</keyword>
<dbReference type="PANTHER" id="PTHR11228">
    <property type="entry name" value="RADICAL SAM DOMAIN PROTEIN"/>
    <property type="match status" value="1"/>
</dbReference>
<dbReference type="SFLD" id="SFLDS00029">
    <property type="entry name" value="Radical_SAM"/>
    <property type="match status" value="1"/>
</dbReference>
<keyword evidence="5" id="KW-0411">Iron-sulfur</keyword>
<evidence type="ECO:0000313" key="9">
    <source>
        <dbReference type="Proteomes" id="UP000005755"/>
    </source>
</evidence>
<dbReference type="SUPFAM" id="SSF102114">
    <property type="entry name" value="Radical SAM enzymes"/>
    <property type="match status" value="1"/>
</dbReference>
<proteinExistence type="predicted"/>
<keyword evidence="4" id="KW-0408">Iron</keyword>
<dbReference type="Pfam" id="PF13186">
    <property type="entry name" value="SPASM"/>
    <property type="match status" value="1"/>
</dbReference>
<dbReference type="Gene3D" id="3.20.20.70">
    <property type="entry name" value="Aldolase class I"/>
    <property type="match status" value="1"/>
</dbReference>
<dbReference type="GO" id="GO:0046872">
    <property type="term" value="F:metal ion binding"/>
    <property type="evidence" value="ECO:0007669"/>
    <property type="project" value="UniProtKB-KW"/>
</dbReference>
<dbReference type="InterPro" id="IPR007197">
    <property type="entry name" value="rSAM"/>
</dbReference>
<evidence type="ECO:0000313" key="7">
    <source>
        <dbReference type="EMBL" id="BAM32464.1"/>
    </source>
</evidence>
<accession>A0AAI8MNC7</accession>
<dbReference type="GO" id="GO:0051536">
    <property type="term" value="F:iron-sulfur cluster binding"/>
    <property type="evidence" value="ECO:0007669"/>
    <property type="project" value="UniProtKB-KW"/>
</dbReference>
<dbReference type="EMBL" id="DS990392">
    <property type="protein sequence ID" value="EFR47007.1"/>
    <property type="molecule type" value="Genomic_DNA"/>
</dbReference>
<sequence length="373" mass="41620">MAEIILDASKVLWHKDRVAKWFNGGRVAPITIDMALTQACQYSCKFCYAQLQRNKPHRITMQVMKDFVDDCAEMGVKAISLVSDGESTANPIYKEVIAYIKQNGIDVAMASNGYVLDSKPLYEILPHLTYLRFNFSGGEAQRYAEIMGVTPAHFEKVCENIKEAVRIKKERNLSVTLGMQMVLIPQDSDQIVPLAKLGKELGVDYVVIKHCSDDESGALGVDYDAYKECFDLLREAESYSTKDYLVKAKWSKITSGSGANRSYSKCYGPPLHLQISGTGLVAPCGMLFNEKYSKFHIGNITQTRFKDIVASERYWEVMGTLGSSAFDARSMCGSLCLQHKSNEILDKLKKGEMSLESAPNSTITPPPQHINFI</sequence>
<dbReference type="Pfam" id="PF04055">
    <property type="entry name" value="Radical_SAM"/>
    <property type="match status" value="1"/>
</dbReference>
<dbReference type="InterPro" id="IPR050377">
    <property type="entry name" value="Radical_SAM_PqqE_MftC-like"/>
</dbReference>
<dbReference type="SFLD" id="SFLDG01067">
    <property type="entry name" value="SPASM/twitch_domain_containing"/>
    <property type="match status" value="1"/>
</dbReference>
<reference evidence="8" key="1">
    <citation type="submission" date="2008-08" db="EMBL/GenBank/DDBJ databases">
        <title>Annotation of Helicobacter cinaedi strain CCUG 18818.</title>
        <authorList>
            <consortium name="The Broad Institute Genome Sequencing Platform"/>
            <person name="Fox J.G."/>
            <person name="Shen Z."/>
            <person name="Charoenlap N."/>
            <person name="Schauer D.B."/>
            <person name="Ward D."/>
            <person name="Mehta T."/>
            <person name="Young S."/>
            <person name="Jaffe D."/>
            <person name="Gnerre S."/>
            <person name="Berlin A."/>
            <person name="Heiman D."/>
            <person name="Hepburn T."/>
            <person name="Shea T."/>
            <person name="Sykes S."/>
            <person name="Alvarado L."/>
            <person name="Kodira C."/>
            <person name="Borodovsky M."/>
            <person name="Lander E."/>
            <person name="Galagan J."/>
            <person name="Nusbaum C."/>
            <person name="Birren B."/>
        </authorList>
    </citation>
    <scope>NUCLEOTIDE SEQUENCE</scope>
    <source>
        <strain evidence="8">CCUG 18818</strain>
    </source>
</reference>
<name>A0AAI8MNC7_9HELI</name>
<evidence type="ECO:0000256" key="5">
    <source>
        <dbReference type="ARBA" id="ARBA00023014"/>
    </source>
</evidence>
<dbReference type="CDD" id="cd01335">
    <property type="entry name" value="Radical_SAM"/>
    <property type="match status" value="1"/>
</dbReference>
<dbReference type="InterPro" id="IPR023885">
    <property type="entry name" value="4Fe4S-binding_SPASM_dom"/>
</dbReference>
<keyword evidence="2" id="KW-0949">S-adenosyl-L-methionine</keyword>
<evidence type="ECO:0000313" key="8">
    <source>
        <dbReference type="EMBL" id="EFR47007.1"/>
    </source>
</evidence>
<feature type="domain" description="Radical SAM core" evidence="6">
    <location>
        <begin position="26"/>
        <end position="243"/>
    </location>
</feature>
<evidence type="ECO:0000256" key="4">
    <source>
        <dbReference type="ARBA" id="ARBA00023004"/>
    </source>
</evidence>
<evidence type="ECO:0000256" key="2">
    <source>
        <dbReference type="ARBA" id="ARBA00022691"/>
    </source>
</evidence>
<dbReference type="AlphaFoldDB" id="A0AAI8MNC7"/>
<dbReference type="PROSITE" id="PS51918">
    <property type="entry name" value="RADICAL_SAM"/>
    <property type="match status" value="1"/>
</dbReference>
<evidence type="ECO:0000256" key="1">
    <source>
        <dbReference type="ARBA" id="ARBA00001966"/>
    </source>
</evidence>
<evidence type="ECO:0000256" key="3">
    <source>
        <dbReference type="ARBA" id="ARBA00022723"/>
    </source>
</evidence>